<organism evidence="3 4">
    <name type="scientific">Dickeya lacustris</name>
    <dbReference type="NCBI Taxonomy" id="2259638"/>
    <lineage>
        <taxon>Bacteria</taxon>
        <taxon>Pseudomonadati</taxon>
        <taxon>Pseudomonadota</taxon>
        <taxon>Gammaproteobacteria</taxon>
        <taxon>Enterobacterales</taxon>
        <taxon>Pectobacteriaceae</taxon>
        <taxon>Dickeya</taxon>
    </lineage>
</organism>
<dbReference type="InterPro" id="IPR013154">
    <property type="entry name" value="ADH-like_N"/>
</dbReference>
<dbReference type="Pfam" id="PF08240">
    <property type="entry name" value="ADH_N"/>
    <property type="match status" value="1"/>
</dbReference>
<sequence length="98" mass="10432">MKAVRLHHFNTTPAIEEVPVPEIAADQVLIRVEAASLNPLDTLVASGVARQFFEMRLPLTLGTDLAGTIERVGSGVRSVANGRSGYRLDRCGSGRCAG</sequence>
<dbReference type="RefSeq" id="WP_278141775.1">
    <property type="nucleotide sequence ID" value="NZ_CP114280.1"/>
</dbReference>
<keyword evidence="1" id="KW-0521">NADP</keyword>
<protein>
    <submittedName>
        <fullName evidence="3">Alcohol dehydrogenase catalytic domain-containing protein</fullName>
    </submittedName>
</protein>
<proteinExistence type="predicted"/>
<evidence type="ECO:0000313" key="4">
    <source>
        <dbReference type="Proteomes" id="UP001219630"/>
    </source>
</evidence>
<evidence type="ECO:0000313" key="3">
    <source>
        <dbReference type="EMBL" id="WFN54517.1"/>
    </source>
</evidence>
<keyword evidence="4" id="KW-1185">Reference proteome</keyword>
<reference evidence="3 4" key="1">
    <citation type="submission" date="2022-12" db="EMBL/GenBank/DDBJ databases">
        <title>Complete genome sequencing of Dickeya lacustris type strain LMG30899.</title>
        <authorList>
            <person name="Dobhal S."/>
            <person name="Arizala D."/>
            <person name="Arif M."/>
        </authorList>
    </citation>
    <scope>NUCLEOTIDE SEQUENCE [LARGE SCALE GENOMIC DNA]</scope>
    <source>
        <strain evidence="3 4">LMG30899</strain>
    </source>
</reference>
<dbReference type="Gene3D" id="3.90.180.10">
    <property type="entry name" value="Medium-chain alcohol dehydrogenases, catalytic domain"/>
    <property type="match status" value="1"/>
</dbReference>
<dbReference type="SUPFAM" id="SSF50129">
    <property type="entry name" value="GroES-like"/>
    <property type="match status" value="1"/>
</dbReference>
<dbReference type="EMBL" id="CP114280">
    <property type="protein sequence ID" value="WFN54517.1"/>
    <property type="molecule type" value="Genomic_DNA"/>
</dbReference>
<gene>
    <name evidence="3" type="ORF">O1Q98_12595</name>
</gene>
<name>A0ABY8G3L0_9GAMM</name>
<dbReference type="PANTHER" id="PTHR44154:SF1">
    <property type="entry name" value="QUINONE OXIDOREDUCTASE"/>
    <property type="match status" value="1"/>
</dbReference>
<evidence type="ECO:0000256" key="1">
    <source>
        <dbReference type="ARBA" id="ARBA00022857"/>
    </source>
</evidence>
<dbReference type="InterPro" id="IPR011032">
    <property type="entry name" value="GroES-like_sf"/>
</dbReference>
<dbReference type="InterPro" id="IPR051603">
    <property type="entry name" value="Zinc-ADH_QOR/CCCR"/>
</dbReference>
<feature type="domain" description="Alcohol dehydrogenase-like N-terminal" evidence="2">
    <location>
        <begin position="25"/>
        <end position="84"/>
    </location>
</feature>
<dbReference type="Proteomes" id="UP001219630">
    <property type="component" value="Chromosome"/>
</dbReference>
<evidence type="ECO:0000259" key="2">
    <source>
        <dbReference type="Pfam" id="PF08240"/>
    </source>
</evidence>
<accession>A0ABY8G3L0</accession>
<dbReference type="PANTHER" id="PTHR44154">
    <property type="entry name" value="QUINONE OXIDOREDUCTASE"/>
    <property type="match status" value="1"/>
</dbReference>